<comment type="caution">
    <text evidence="1">The sequence shown here is derived from an EMBL/GenBank/DDBJ whole genome shotgun (WGS) entry which is preliminary data.</text>
</comment>
<gene>
    <name evidence="1" type="ORF">FJT64_012802</name>
</gene>
<proteinExistence type="predicted"/>
<evidence type="ECO:0000313" key="2">
    <source>
        <dbReference type="Proteomes" id="UP000440578"/>
    </source>
</evidence>
<sequence length="140" mass="15827">MLWEELARIRGVEEEEALKKEVTEETRRLCQEFASRLLLGLDSRPNSVTGTAAAYENIIREQKELRARLQQFMGGGAVDSAEHEKLCSALAQLENRFLNSSRVSAHCCSKSGHVELMNWFSVLVFSSQSMMASMGWTVRE</sequence>
<dbReference type="AlphaFoldDB" id="A0A6A4V4Z4"/>
<keyword evidence="2" id="KW-1185">Reference proteome</keyword>
<evidence type="ECO:0000313" key="1">
    <source>
        <dbReference type="EMBL" id="KAF0288813.1"/>
    </source>
</evidence>
<protein>
    <submittedName>
        <fullName evidence="1">Uncharacterized protein</fullName>
    </submittedName>
</protein>
<accession>A0A6A4V4Z4</accession>
<dbReference type="EMBL" id="VIIS01002077">
    <property type="protein sequence ID" value="KAF0288813.1"/>
    <property type="molecule type" value="Genomic_DNA"/>
</dbReference>
<reference evidence="1 2" key="1">
    <citation type="submission" date="2019-07" db="EMBL/GenBank/DDBJ databases">
        <title>Draft genome assembly of a fouling barnacle, Amphibalanus amphitrite (Darwin, 1854): The first reference genome for Thecostraca.</title>
        <authorList>
            <person name="Kim W."/>
        </authorList>
    </citation>
    <scope>NUCLEOTIDE SEQUENCE [LARGE SCALE GENOMIC DNA]</scope>
    <source>
        <strain evidence="1">SNU_AA5</strain>
        <tissue evidence="1">Soma without cirri and trophi</tissue>
    </source>
</reference>
<dbReference type="Proteomes" id="UP000440578">
    <property type="component" value="Unassembled WGS sequence"/>
</dbReference>
<name>A0A6A4V4Z4_AMPAM</name>
<organism evidence="1 2">
    <name type="scientific">Amphibalanus amphitrite</name>
    <name type="common">Striped barnacle</name>
    <name type="synonym">Balanus amphitrite</name>
    <dbReference type="NCBI Taxonomy" id="1232801"/>
    <lineage>
        <taxon>Eukaryota</taxon>
        <taxon>Metazoa</taxon>
        <taxon>Ecdysozoa</taxon>
        <taxon>Arthropoda</taxon>
        <taxon>Crustacea</taxon>
        <taxon>Multicrustacea</taxon>
        <taxon>Cirripedia</taxon>
        <taxon>Thoracica</taxon>
        <taxon>Thoracicalcarea</taxon>
        <taxon>Balanomorpha</taxon>
        <taxon>Balanoidea</taxon>
        <taxon>Balanidae</taxon>
        <taxon>Amphibalaninae</taxon>
        <taxon>Amphibalanus</taxon>
    </lineage>
</organism>